<organism evidence="1 2">
    <name type="scientific">Metabacillus malikii</name>
    <dbReference type="NCBI Taxonomy" id="1504265"/>
    <lineage>
        <taxon>Bacteria</taxon>
        <taxon>Bacillati</taxon>
        <taxon>Bacillota</taxon>
        <taxon>Bacilli</taxon>
        <taxon>Bacillales</taxon>
        <taxon>Bacillaceae</taxon>
        <taxon>Metabacillus</taxon>
    </lineage>
</organism>
<dbReference type="InterPro" id="IPR047175">
    <property type="entry name" value="CotS-like"/>
</dbReference>
<dbReference type="SUPFAM" id="SSF56112">
    <property type="entry name" value="Protein kinase-like (PK-like)"/>
    <property type="match status" value="1"/>
</dbReference>
<dbReference type="EMBL" id="JAUSUD010000025">
    <property type="protein sequence ID" value="MDQ0232805.1"/>
    <property type="molecule type" value="Genomic_DNA"/>
</dbReference>
<keyword evidence="2" id="KW-1185">Reference proteome</keyword>
<name>A0ABT9ZNK6_9BACI</name>
<accession>A0ABT9ZNK6</accession>
<dbReference type="PANTHER" id="PTHR39179">
    <property type="entry name" value="SPORE COAT PROTEIN I"/>
    <property type="match status" value="1"/>
</dbReference>
<keyword evidence="1" id="KW-0946">Virion</keyword>
<gene>
    <name evidence="1" type="ORF">J2S19_004127</name>
</gene>
<protein>
    <submittedName>
        <fullName evidence="1">Spore coat protein YsxE</fullName>
    </submittedName>
</protein>
<dbReference type="Gene3D" id="3.90.1200.10">
    <property type="match status" value="1"/>
</dbReference>
<sequence>MFIQFDEIKPILRDYNIQAEYAEALSSRAVKIHTATQHYVLKKLPKQPNPYFLQVIETLNNQRITQYVPIYKNKYDYYLSQLNNEYYYLMPYFTNGRDEELDARHQYLFKEIANLHRRTETEIDLKGEEASSHYNKLSKRWNEDKTLYEQYVEHCEKKLYLSPFELQALTYFIEVSRAIDFSLSKLKEWSEAIEEKKKSRLVLNHGKISAHHFLYDENGTGYLTNFEQSKYAAPIDDMLLFMNRTASTYPTQCHDCVNWFYTYQSVYSYTNEEMLLFLSYLAYPTKIMRHIKQKVESSQRVSELSMNSKLIKSYWHFKNIEYVVMTITETEDKKKMEEASTTE</sequence>
<proteinExistence type="predicted"/>
<comment type="caution">
    <text evidence="1">The sequence shown here is derived from an EMBL/GenBank/DDBJ whole genome shotgun (WGS) entry which is preliminary data.</text>
</comment>
<dbReference type="RefSeq" id="WP_307345244.1">
    <property type="nucleotide sequence ID" value="NZ_JAUSUD010000025.1"/>
</dbReference>
<keyword evidence="1" id="KW-0167">Capsid protein</keyword>
<dbReference type="NCBIfam" id="TIGR02904">
    <property type="entry name" value="spore_ysxE"/>
    <property type="match status" value="1"/>
</dbReference>
<dbReference type="Gene3D" id="3.30.200.20">
    <property type="entry name" value="Phosphorylase Kinase, domain 1"/>
    <property type="match status" value="1"/>
</dbReference>
<evidence type="ECO:0000313" key="1">
    <source>
        <dbReference type="EMBL" id="MDQ0232805.1"/>
    </source>
</evidence>
<reference evidence="1 2" key="1">
    <citation type="submission" date="2023-07" db="EMBL/GenBank/DDBJ databases">
        <title>Genomic Encyclopedia of Type Strains, Phase IV (KMG-IV): sequencing the most valuable type-strain genomes for metagenomic binning, comparative biology and taxonomic classification.</title>
        <authorList>
            <person name="Goeker M."/>
        </authorList>
    </citation>
    <scope>NUCLEOTIDE SEQUENCE [LARGE SCALE GENOMIC DNA]</scope>
    <source>
        <strain evidence="1 2">DSM 29005</strain>
    </source>
</reference>
<dbReference type="Proteomes" id="UP001234495">
    <property type="component" value="Unassembled WGS sequence"/>
</dbReference>
<dbReference type="InterPro" id="IPR014253">
    <property type="entry name" value="Spore_coat_YsxE"/>
</dbReference>
<dbReference type="InterPro" id="IPR011009">
    <property type="entry name" value="Kinase-like_dom_sf"/>
</dbReference>
<dbReference type="PANTHER" id="PTHR39179:SF3">
    <property type="entry name" value="COTS-RELATED PROTEIN"/>
    <property type="match status" value="1"/>
</dbReference>
<evidence type="ECO:0000313" key="2">
    <source>
        <dbReference type="Proteomes" id="UP001234495"/>
    </source>
</evidence>